<organism evidence="1 2">
    <name type="scientific">Electrophorus voltai</name>
    <dbReference type="NCBI Taxonomy" id="2609070"/>
    <lineage>
        <taxon>Eukaryota</taxon>
        <taxon>Metazoa</taxon>
        <taxon>Chordata</taxon>
        <taxon>Craniata</taxon>
        <taxon>Vertebrata</taxon>
        <taxon>Euteleostomi</taxon>
        <taxon>Actinopterygii</taxon>
        <taxon>Neopterygii</taxon>
        <taxon>Teleostei</taxon>
        <taxon>Ostariophysi</taxon>
        <taxon>Gymnotiformes</taxon>
        <taxon>Gymnotoidei</taxon>
        <taxon>Gymnotidae</taxon>
        <taxon>Electrophorus</taxon>
    </lineage>
</organism>
<name>A0AAD9DQZ2_9TELE</name>
<evidence type="ECO:0000313" key="1">
    <source>
        <dbReference type="EMBL" id="KAK1788627.1"/>
    </source>
</evidence>
<accession>A0AAD9DQZ2</accession>
<protein>
    <submittedName>
        <fullName evidence="1">Uncharacterized protein</fullName>
    </submittedName>
</protein>
<evidence type="ECO:0000313" key="2">
    <source>
        <dbReference type="Proteomes" id="UP001239994"/>
    </source>
</evidence>
<comment type="caution">
    <text evidence="1">The sequence shown here is derived from an EMBL/GenBank/DDBJ whole genome shotgun (WGS) entry which is preliminary data.</text>
</comment>
<dbReference type="EMBL" id="JAROKS010000022">
    <property type="protein sequence ID" value="KAK1788627.1"/>
    <property type="molecule type" value="Genomic_DNA"/>
</dbReference>
<gene>
    <name evidence="1" type="ORF">P4O66_002450</name>
</gene>
<sequence>MPDRPHASSSSLYTQTSALSYGMFDFLQQSPAQPHDARTGVEERAVHLSQSKAATFTNKAPSAINVAPVPTCRATDSRNLTAAGAAAVSRQPASRTAVLPGEAGGQRSAATPRLASNVSRMAAASSLSRRREALNSKEANNVRGNKTAARAKGVSLLKKVEISGEHGPLGIHVVPYCSSLSGRAHMFPLVMPAALSPRVRGQGAVSNIPKY</sequence>
<dbReference type="Proteomes" id="UP001239994">
    <property type="component" value="Unassembled WGS sequence"/>
</dbReference>
<keyword evidence="2" id="KW-1185">Reference proteome</keyword>
<reference evidence="1" key="1">
    <citation type="submission" date="2023-03" db="EMBL/GenBank/DDBJ databases">
        <title>Electrophorus voltai genome.</title>
        <authorList>
            <person name="Bian C."/>
        </authorList>
    </citation>
    <scope>NUCLEOTIDE SEQUENCE</scope>
    <source>
        <strain evidence="1">CB-2022</strain>
        <tissue evidence="1">Muscle</tissue>
    </source>
</reference>
<proteinExistence type="predicted"/>
<dbReference type="AlphaFoldDB" id="A0AAD9DQZ2"/>